<keyword evidence="1" id="KW-0732">Signal</keyword>
<sequence>MGFLHLWLTLMCVVVMTVNVSIADTVYEALGRQADLSKTLKGDLVLEFLPTYPHKFCIGLKSNEGDGHCLSLMTLSRRY</sequence>
<feature type="signal peptide" evidence="1">
    <location>
        <begin position="1"/>
        <end position="23"/>
    </location>
</feature>
<evidence type="ECO:0000313" key="3">
    <source>
        <dbReference type="Proteomes" id="UP000887013"/>
    </source>
</evidence>
<dbReference type="AlphaFoldDB" id="A0A8X6N097"/>
<gene>
    <name evidence="2" type="ORF">NPIL_234271</name>
</gene>
<dbReference type="EMBL" id="BMAW01052744">
    <property type="protein sequence ID" value="GFS87270.1"/>
    <property type="molecule type" value="Genomic_DNA"/>
</dbReference>
<keyword evidence="3" id="KW-1185">Reference proteome</keyword>
<dbReference type="Proteomes" id="UP000887013">
    <property type="component" value="Unassembled WGS sequence"/>
</dbReference>
<reference evidence="2" key="1">
    <citation type="submission" date="2020-08" db="EMBL/GenBank/DDBJ databases">
        <title>Multicomponent nature underlies the extraordinary mechanical properties of spider dragline silk.</title>
        <authorList>
            <person name="Kono N."/>
            <person name="Nakamura H."/>
            <person name="Mori M."/>
            <person name="Yoshida Y."/>
            <person name="Ohtoshi R."/>
            <person name="Malay A.D."/>
            <person name="Moran D.A.P."/>
            <person name="Tomita M."/>
            <person name="Numata K."/>
            <person name="Arakawa K."/>
        </authorList>
    </citation>
    <scope>NUCLEOTIDE SEQUENCE</scope>
</reference>
<proteinExistence type="predicted"/>
<evidence type="ECO:0000256" key="1">
    <source>
        <dbReference type="SAM" id="SignalP"/>
    </source>
</evidence>
<organism evidence="2 3">
    <name type="scientific">Nephila pilipes</name>
    <name type="common">Giant wood spider</name>
    <name type="synonym">Nephila maculata</name>
    <dbReference type="NCBI Taxonomy" id="299642"/>
    <lineage>
        <taxon>Eukaryota</taxon>
        <taxon>Metazoa</taxon>
        <taxon>Ecdysozoa</taxon>
        <taxon>Arthropoda</taxon>
        <taxon>Chelicerata</taxon>
        <taxon>Arachnida</taxon>
        <taxon>Araneae</taxon>
        <taxon>Araneomorphae</taxon>
        <taxon>Entelegynae</taxon>
        <taxon>Araneoidea</taxon>
        <taxon>Nephilidae</taxon>
        <taxon>Nephila</taxon>
    </lineage>
</organism>
<protein>
    <submittedName>
        <fullName evidence="2">Uncharacterized protein</fullName>
    </submittedName>
</protein>
<name>A0A8X6N097_NEPPI</name>
<accession>A0A8X6N097</accession>
<comment type="caution">
    <text evidence="2">The sequence shown here is derived from an EMBL/GenBank/DDBJ whole genome shotgun (WGS) entry which is preliminary data.</text>
</comment>
<feature type="chain" id="PRO_5036472201" evidence="1">
    <location>
        <begin position="24"/>
        <end position="79"/>
    </location>
</feature>
<evidence type="ECO:0000313" key="2">
    <source>
        <dbReference type="EMBL" id="GFS87270.1"/>
    </source>
</evidence>